<dbReference type="Gene3D" id="3.40.50.300">
    <property type="entry name" value="P-loop containing nucleotide triphosphate hydrolases"/>
    <property type="match status" value="1"/>
</dbReference>
<sequence length="798" mass="86174">MSGQEYVGSERRLPIDELVAVSVERVYGLSEALQAAVDAGAWTGGSANDPWFGARVVGSDHRERTAQLVAELAGGGLDAERETITALSDEVGLARPRSLREAQDQLDLMAGVFQTLEAFTPQVFGAGLPEMVAGTAEGEDAPTDLGLFERRRLRSQAKRLLRPGTSTHNLHGLLQRALKQRTRWQALAGKGSVPTAPLRTPQVAAQVEALRGRLEWLEARLAGSASARSLVDADFDEIQVLTERLRDADDRLAVVPHVIGTLDLLRANGFGDLLDDLAARDASPEESGWQVRWVWWSSVLAHAQRTDPVLAAHDADTARALEQAFRADDAAHVRAGAAAVRERVRRQVERVRADLPDQVVTVRSRVLHPGALLTQAPELLTALRPAWLVSPLAVAATVATGLWFDVVIFDGGGQLPLPEALPAITRAGQVVVFGDRTQEVVLPRALKSPPATSLFQAMEPLAPQLNLAHDYRSRDERLSAFAAVRRYAGEVGGFPAAGDATPVATMTVHEDRVVAATVAAVRETVAAQPERSLLVVTWTPSLAEQVRGELLRRLDDPEIRRRLSAAEPSIVIGDPVTTRAITADTAIVLLADERGGAALVQAMGAEGAMVRFWSAVSRARRRLIVLSTLDPQTFPEDRLRTAGARTLRDYLRYCAAGGDPQALQVQSLEQSTPRRRRRTASTGSVLDAPVLPVMVRHEVPALIEALAAQLRSRGLTAIPSYGVSGRPVELAVGGADGQLVLAVESDDSDHGETLRFRLRLRPEQLAGRGWHTETVYAQDLHRDLAAEADRLATVLGSL</sequence>
<dbReference type="EMBL" id="JBHSWJ010000002">
    <property type="protein sequence ID" value="MFC6715078.1"/>
    <property type="molecule type" value="Genomic_DNA"/>
</dbReference>
<dbReference type="RefSeq" id="WP_377823916.1">
    <property type="nucleotide sequence ID" value="NZ_JBHSWJ010000002.1"/>
</dbReference>
<evidence type="ECO:0008006" key="3">
    <source>
        <dbReference type="Google" id="ProtNLM"/>
    </source>
</evidence>
<reference evidence="2" key="1">
    <citation type="journal article" date="2019" name="Int. J. Syst. Evol. Microbiol.">
        <title>The Global Catalogue of Microorganisms (GCM) 10K type strain sequencing project: providing services to taxonomists for standard genome sequencing and annotation.</title>
        <authorList>
            <consortium name="The Broad Institute Genomics Platform"/>
            <consortium name="The Broad Institute Genome Sequencing Center for Infectious Disease"/>
            <person name="Wu L."/>
            <person name="Ma J."/>
        </authorList>
    </citation>
    <scope>NUCLEOTIDE SEQUENCE [LARGE SCALE GENOMIC DNA]</scope>
    <source>
        <strain evidence="2">NBRC 106593</strain>
    </source>
</reference>
<proteinExistence type="predicted"/>
<dbReference type="Proteomes" id="UP001596356">
    <property type="component" value="Unassembled WGS sequence"/>
</dbReference>
<organism evidence="1 2">
    <name type="scientific">Branchiibius cervicis</name>
    <dbReference type="NCBI Taxonomy" id="908252"/>
    <lineage>
        <taxon>Bacteria</taxon>
        <taxon>Bacillati</taxon>
        <taxon>Actinomycetota</taxon>
        <taxon>Actinomycetes</taxon>
        <taxon>Micrococcales</taxon>
        <taxon>Dermacoccaceae</taxon>
        <taxon>Branchiibius</taxon>
    </lineage>
</organism>
<accession>A0ABW2AVT2</accession>
<gene>
    <name evidence="1" type="ORF">ACFQBT_15200</name>
</gene>
<keyword evidence="2" id="KW-1185">Reference proteome</keyword>
<comment type="caution">
    <text evidence="1">The sequence shown here is derived from an EMBL/GenBank/DDBJ whole genome shotgun (WGS) entry which is preliminary data.</text>
</comment>
<dbReference type="SUPFAM" id="SSF52540">
    <property type="entry name" value="P-loop containing nucleoside triphosphate hydrolases"/>
    <property type="match status" value="1"/>
</dbReference>
<name>A0ABW2AVT2_9MICO</name>
<dbReference type="InterPro" id="IPR027417">
    <property type="entry name" value="P-loop_NTPase"/>
</dbReference>
<protein>
    <recommendedName>
        <fullName evidence="3">DNA helicase</fullName>
    </recommendedName>
</protein>
<evidence type="ECO:0000313" key="2">
    <source>
        <dbReference type="Proteomes" id="UP001596356"/>
    </source>
</evidence>
<evidence type="ECO:0000313" key="1">
    <source>
        <dbReference type="EMBL" id="MFC6715078.1"/>
    </source>
</evidence>